<protein>
    <submittedName>
        <fullName evidence="2">Uncharacterized protein</fullName>
    </submittedName>
</protein>
<gene>
    <name evidence="2" type="ORF">VB620_11655</name>
</gene>
<dbReference type="Proteomes" id="UP001302120">
    <property type="component" value="Unassembled WGS sequence"/>
</dbReference>
<sequence>MTNLEEIFNQLPQMVLSLQLNLGNSEQITQQVTLINNIQLQLSYLQTIIIEELKSAIINNYSIHNLPPIGTIKTLFLDHIFPGETEINAHRKYITAKFGNPSTEISINDLQSKIDDWIEWGDFLRFLAADILNDSQLISQLNSHSHHSNLSAEVQNLSENLEINLALNNSDILAQQIQQLRNAQRETLQVKETLITITNSINLSPKFLTILTGLSSFYGQSSFTLEWLDDHQELIISSNSNFQELTDIVQEFQELQKNVYILNAQLNSLIQKAEKSLRHLSKKRQRKTVINYPSKIISKLKSSKIFYPLLIVASSLLVLISTGLISQQRNTSVSPPVLTSRQESTAVASFKSALQLGREASALVENPPYPVTVWEEAETKWLQAIDLLMSIPPGASVYTPANERLFRYRRNRLAISEKVLAEEQATKDLQTAQKLATEATFFLQNSQQSALALLQAKAKWEEAIYLLENIPQSTSIYPEAQELLPIYQSNYAGVLILIKD</sequence>
<evidence type="ECO:0000256" key="1">
    <source>
        <dbReference type="SAM" id="Coils"/>
    </source>
</evidence>
<name>A0ABU5UFP9_9CYAN</name>
<comment type="caution">
    <text evidence="2">The sequence shown here is derived from an EMBL/GenBank/DDBJ whole genome shotgun (WGS) entry which is preliminary data.</text>
</comment>
<evidence type="ECO:0000313" key="3">
    <source>
        <dbReference type="Proteomes" id="UP001302120"/>
    </source>
</evidence>
<dbReference type="EMBL" id="JAYGHG010000017">
    <property type="protein sequence ID" value="MEA5581994.1"/>
    <property type="molecule type" value="Genomic_DNA"/>
</dbReference>
<evidence type="ECO:0000313" key="2">
    <source>
        <dbReference type="EMBL" id="MEA5581994.1"/>
    </source>
</evidence>
<accession>A0ABU5UFP9</accession>
<feature type="coiled-coil region" evidence="1">
    <location>
        <begin position="163"/>
        <end position="193"/>
    </location>
</feature>
<organism evidence="2 3">
    <name type="scientific">Nodularia harveyana UHCC-0300</name>
    <dbReference type="NCBI Taxonomy" id="2974287"/>
    <lineage>
        <taxon>Bacteria</taxon>
        <taxon>Bacillati</taxon>
        <taxon>Cyanobacteriota</taxon>
        <taxon>Cyanophyceae</taxon>
        <taxon>Nostocales</taxon>
        <taxon>Nodulariaceae</taxon>
        <taxon>Nodularia</taxon>
    </lineage>
</organism>
<keyword evidence="1" id="KW-0175">Coiled coil</keyword>
<reference evidence="2 3" key="1">
    <citation type="submission" date="2023-12" db="EMBL/GenBank/DDBJ databases">
        <title>Baltic Sea Cyanobacteria.</title>
        <authorList>
            <person name="Delbaje E."/>
            <person name="Fewer D.P."/>
            <person name="Shishido T.K."/>
        </authorList>
    </citation>
    <scope>NUCLEOTIDE SEQUENCE [LARGE SCALE GENOMIC DNA]</scope>
    <source>
        <strain evidence="2 3">UHCC-0300</strain>
    </source>
</reference>
<proteinExistence type="predicted"/>
<dbReference type="RefSeq" id="WP_323196319.1">
    <property type="nucleotide sequence ID" value="NZ_JAYGHG010000017.1"/>
</dbReference>
<keyword evidence="3" id="KW-1185">Reference proteome</keyword>